<dbReference type="RefSeq" id="WP_068848099.1">
    <property type="nucleotide sequence ID" value="NZ_LYDR01000095.1"/>
</dbReference>
<dbReference type="OrthoDB" id="9778766at2"/>
<gene>
    <name evidence="5" type="ORF">A6X21_23210</name>
</gene>
<keyword evidence="2" id="KW-0808">Transferase</keyword>
<dbReference type="GO" id="GO:0032259">
    <property type="term" value="P:methylation"/>
    <property type="evidence" value="ECO:0007669"/>
    <property type="project" value="UniProtKB-KW"/>
</dbReference>
<dbReference type="AlphaFoldDB" id="A0A1C3ECK1"/>
<dbReference type="InterPro" id="IPR041698">
    <property type="entry name" value="Methyltransf_25"/>
</dbReference>
<dbReference type="SUPFAM" id="SSF53335">
    <property type="entry name" value="S-adenosyl-L-methionine-dependent methyltransferases"/>
    <property type="match status" value="1"/>
</dbReference>
<dbReference type="Proteomes" id="UP000094828">
    <property type="component" value="Unassembled WGS sequence"/>
</dbReference>
<keyword evidence="6" id="KW-1185">Reference proteome</keyword>
<evidence type="ECO:0000256" key="3">
    <source>
        <dbReference type="ARBA" id="ARBA00022691"/>
    </source>
</evidence>
<dbReference type="EMBL" id="LYDR01000095">
    <property type="protein sequence ID" value="ODA30963.1"/>
    <property type="molecule type" value="Genomic_DNA"/>
</dbReference>
<dbReference type="STRING" id="1841610.A6X21_23210"/>
<comment type="caution">
    <text evidence="5">The sequence shown here is derived from an EMBL/GenBank/DDBJ whole genome shotgun (WGS) entry which is preliminary data.</text>
</comment>
<dbReference type="InterPro" id="IPR029063">
    <property type="entry name" value="SAM-dependent_MTases_sf"/>
</dbReference>
<sequence>MLTRVLEPEVMDTPEEARAYDEMDFSAVNAAFVADLVAALTPADLQLPRDTTTPEFTSALPTSLPPTILDVGTGTARIPLEFCLQVEWGHILAVDLSPAMLEIAQENVLASSYRDRITLRQTTTTPLVAEGARFQIVMSNSLVHHVADAAQLLRDLALLVAPGGVLFVRDLLRPETSAAIEELVNTHAGQDTPRQQQLFRQSLAASLSLKEVEAIARELPIETTVTKNSDRHWTLVGKAR</sequence>
<keyword evidence="1" id="KW-0489">Methyltransferase</keyword>
<dbReference type="PANTHER" id="PTHR43464:SF19">
    <property type="entry name" value="UBIQUINONE BIOSYNTHESIS O-METHYLTRANSFERASE, MITOCHONDRIAL"/>
    <property type="match status" value="1"/>
</dbReference>
<feature type="domain" description="Methyltransferase" evidence="4">
    <location>
        <begin position="68"/>
        <end position="164"/>
    </location>
</feature>
<dbReference type="GO" id="GO:0008168">
    <property type="term" value="F:methyltransferase activity"/>
    <property type="evidence" value="ECO:0007669"/>
    <property type="project" value="UniProtKB-KW"/>
</dbReference>
<evidence type="ECO:0000256" key="2">
    <source>
        <dbReference type="ARBA" id="ARBA00022679"/>
    </source>
</evidence>
<dbReference type="Gene3D" id="3.40.50.150">
    <property type="entry name" value="Vaccinia Virus protein VP39"/>
    <property type="match status" value="1"/>
</dbReference>
<evidence type="ECO:0000256" key="1">
    <source>
        <dbReference type="ARBA" id="ARBA00022603"/>
    </source>
</evidence>
<proteinExistence type="predicted"/>
<evidence type="ECO:0000313" key="6">
    <source>
        <dbReference type="Proteomes" id="UP000094828"/>
    </source>
</evidence>
<organism evidence="5 6">
    <name type="scientific">Planctopirus hydrillae</name>
    <dbReference type="NCBI Taxonomy" id="1841610"/>
    <lineage>
        <taxon>Bacteria</taxon>
        <taxon>Pseudomonadati</taxon>
        <taxon>Planctomycetota</taxon>
        <taxon>Planctomycetia</taxon>
        <taxon>Planctomycetales</taxon>
        <taxon>Planctomycetaceae</taxon>
        <taxon>Planctopirus</taxon>
    </lineage>
</organism>
<accession>A0A1C3ECK1</accession>
<keyword evidence="3" id="KW-0949">S-adenosyl-L-methionine</keyword>
<dbReference type="Pfam" id="PF13649">
    <property type="entry name" value="Methyltransf_25"/>
    <property type="match status" value="1"/>
</dbReference>
<evidence type="ECO:0000259" key="4">
    <source>
        <dbReference type="Pfam" id="PF13649"/>
    </source>
</evidence>
<dbReference type="PANTHER" id="PTHR43464">
    <property type="entry name" value="METHYLTRANSFERASE"/>
    <property type="match status" value="1"/>
</dbReference>
<name>A0A1C3ECK1_9PLAN</name>
<evidence type="ECO:0000313" key="5">
    <source>
        <dbReference type="EMBL" id="ODA30963.1"/>
    </source>
</evidence>
<reference evidence="5 6" key="1">
    <citation type="submission" date="2016-05" db="EMBL/GenBank/DDBJ databases">
        <title>Genomic and physiological characterization of Planctopirus sp. isolated from fresh water lake.</title>
        <authorList>
            <person name="Subhash Y."/>
            <person name="Ramana C."/>
        </authorList>
    </citation>
    <scope>NUCLEOTIDE SEQUENCE [LARGE SCALE GENOMIC DNA]</scope>
    <source>
        <strain evidence="5 6">JC280</strain>
    </source>
</reference>
<dbReference type="CDD" id="cd02440">
    <property type="entry name" value="AdoMet_MTases"/>
    <property type="match status" value="1"/>
</dbReference>
<protein>
    <recommendedName>
        <fullName evidence="4">Methyltransferase domain-containing protein</fullName>
    </recommendedName>
</protein>